<sequence>MELGVEAKRETLDGWRRRQRPPAEVPLDFQIVSPDSKVPSSQFSIRDSHLESLPSAISRRALLIILCLKIPLPTASRTRNPLVRTSGFGSDAPLDPSGSPLVILFDLTPFCVRECPVFCGRNNHSIYPQLYPLPAGPVFCCAPSQPFGSSKCVICRKMVRLNRKKRRYALNTAGLPLGGYSDFN</sequence>
<keyword evidence="2" id="KW-1185">Reference proteome</keyword>
<protein>
    <submittedName>
        <fullName evidence="1">Uncharacterized protein</fullName>
    </submittedName>
</protein>
<reference evidence="1" key="1">
    <citation type="journal article" date="2021" name="Mol. Ecol. Resour.">
        <title>Apolygus lucorum genome provides insights into omnivorousness and mesophyll feeding.</title>
        <authorList>
            <person name="Liu Y."/>
            <person name="Liu H."/>
            <person name="Wang H."/>
            <person name="Huang T."/>
            <person name="Liu B."/>
            <person name="Yang B."/>
            <person name="Yin L."/>
            <person name="Li B."/>
            <person name="Zhang Y."/>
            <person name="Zhang S."/>
            <person name="Jiang F."/>
            <person name="Zhang X."/>
            <person name="Ren Y."/>
            <person name="Wang B."/>
            <person name="Wang S."/>
            <person name="Lu Y."/>
            <person name="Wu K."/>
            <person name="Fan W."/>
            <person name="Wang G."/>
        </authorList>
    </citation>
    <scope>NUCLEOTIDE SEQUENCE</scope>
    <source>
        <strain evidence="1">12Hb</strain>
    </source>
</reference>
<comment type="caution">
    <text evidence="1">The sequence shown here is derived from an EMBL/GenBank/DDBJ whole genome shotgun (WGS) entry which is preliminary data.</text>
</comment>
<dbReference type="AlphaFoldDB" id="A0A8S9Y3D4"/>
<evidence type="ECO:0000313" key="2">
    <source>
        <dbReference type="Proteomes" id="UP000466442"/>
    </source>
</evidence>
<proteinExistence type="predicted"/>
<gene>
    <name evidence="1" type="ORF">GE061_000014</name>
</gene>
<dbReference type="Proteomes" id="UP000466442">
    <property type="component" value="Linkage Group LG1"/>
</dbReference>
<name>A0A8S9Y3D4_APOLU</name>
<evidence type="ECO:0000313" key="1">
    <source>
        <dbReference type="EMBL" id="KAF6215683.1"/>
    </source>
</evidence>
<accession>A0A8S9Y3D4</accession>
<organism evidence="1 2">
    <name type="scientific">Apolygus lucorum</name>
    <name type="common">Small green plant bug</name>
    <name type="synonym">Lygocoris lucorum</name>
    <dbReference type="NCBI Taxonomy" id="248454"/>
    <lineage>
        <taxon>Eukaryota</taxon>
        <taxon>Metazoa</taxon>
        <taxon>Ecdysozoa</taxon>
        <taxon>Arthropoda</taxon>
        <taxon>Hexapoda</taxon>
        <taxon>Insecta</taxon>
        <taxon>Pterygota</taxon>
        <taxon>Neoptera</taxon>
        <taxon>Paraneoptera</taxon>
        <taxon>Hemiptera</taxon>
        <taxon>Heteroptera</taxon>
        <taxon>Panheteroptera</taxon>
        <taxon>Cimicomorpha</taxon>
        <taxon>Miridae</taxon>
        <taxon>Mirini</taxon>
        <taxon>Apolygus</taxon>
    </lineage>
</organism>
<dbReference type="EMBL" id="WIXP02000001">
    <property type="protein sequence ID" value="KAF6215683.1"/>
    <property type="molecule type" value="Genomic_DNA"/>
</dbReference>